<dbReference type="InterPro" id="IPR001405">
    <property type="entry name" value="UPF0758"/>
</dbReference>
<keyword evidence="2" id="KW-0479">Metal-binding</keyword>
<dbReference type="InterPro" id="IPR025657">
    <property type="entry name" value="RadC_JAB"/>
</dbReference>
<dbReference type="SUPFAM" id="SSF102712">
    <property type="entry name" value="JAB1/MPN domain"/>
    <property type="match status" value="1"/>
</dbReference>
<keyword evidence="8" id="KW-1185">Reference proteome</keyword>
<dbReference type="EMBL" id="CP022129">
    <property type="protein sequence ID" value="ASF48866.1"/>
    <property type="molecule type" value="Genomic_DNA"/>
</dbReference>
<dbReference type="Proteomes" id="UP000197019">
    <property type="component" value="Chromosome"/>
</dbReference>
<dbReference type="Gene3D" id="3.40.140.10">
    <property type="entry name" value="Cytidine Deaminase, domain 2"/>
    <property type="match status" value="1"/>
</dbReference>
<dbReference type="CDD" id="cd08071">
    <property type="entry name" value="MPN_DUF2466"/>
    <property type="match status" value="1"/>
</dbReference>
<dbReference type="KEGG" id="mpsy:CEK71_21150"/>
<dbReference type="PANTHER" id="PTHR30471:SF3">
    <property type="entry name" value="UPF0758 PROTEIN YEES-RELATED"/>
    <property type="match status" value="1"/>
</dbReference>
<dbReference type="OrthoDB" id="9804482at2"/>
<evidence type="ECO:0000256" key="1">
    <source>
        <dbReference type="ARBA" id="ARBA00022670"/>
    </source>
</evidence>
<dbReference type="InterPro" id="IPR020891">
    <property type="entry name" value="UPF0758_CS"/>
</dbReference>
<keyword evidence="4" id="KW-0862">Zinc</keyword>
<name>A0A1Z4C5P0_9GAMM</name>
<evidence type="ECO:0000256" key="5">
    <source>
        <dbReference type="ARBA" id="ARBA00023049"/>
    </source>
</evidence>
<reference evidence="7 8" key="1">
    <citation type="submission" date="2017-06" db="EMBL/GenBank/DDBJ databases">
        <title>Genome Sequencing of the methanotroph Methylovulum psychrotolerants str. HV10-M2 isolated from a high-altitude environment.</title>
        <authorList>
            <person name="Mateos-Rivera A."/>
        </authorList>
    </citation>
    <scope>NUCLEOTIDE SEQUENCE [LARGE SCALE GENOMIC DNA]</scope>
    <source>
        <strain evidence="7 8">HV10_M2</strain>
    </source>
</reference>
<keyword evidence="1" id="KW-0645">Protease</keyword>
<evidence type="ECO:0000256" key="3">
    <source>
        <dbReference type="ARBA" id="ARBA00022801"/>
    </source>
</evidence>
<gene>
    <name evidence="7" type="ORF">CEK71_21150</name>
</gene>
<evidence type="ECO:0000256" key="2">
    <source>
        <dbReference type="ARBA" id="ARBA00022723"/>
    </source>
</evidence>
<dbReference type="InterPro" id="IPR037518">
    <property type="entry name" value="MPN"/>
</dbReference>
<evidence type="ECO:0000259" key="6">
    <source>
        <dbReference type="PROSITE" id="PS50249"/>
    </source>
</evidence>
<dbReference type="PROSITE" id="PS50249">
    <property type="entry name" value="MPN"/>
    <property type="match status" value="1"/>
</dbReference>
<feature type="domain" description="MPN" evidence="6">
    <location>
        <begin position="26"/>
        <end position="148"/>
    </location>
</feature>
<evidence type="ECO:0000313" key="7">
    <source>
        <dbReference type="EMBL" id="ASF48866.1"/>
    </source>
</evidence>
<dbReference type="PANTHER" id="PTHR30471">
    <property type="entry name" value="DNA REPAIR PROTEIN RADC"/>
    <property type="match status" value="1"/>
</dbReference>
<evidence type="ECO:0000313" key="8">
    <source>
        <dbReference type="Proteomes" id="UP000197019"/>
    </source>
</evidence>
<proteinExistence type="predicted"/>
<dbReference type="GO" id="GO:0008237">
    <property type="term" value="F:metallopeptidase activity"/>
    <property type="evidence" value="ECO:0007669"/>
    <property type="project" value="UniProtKB-KW"/>
</dbReference>
<keyword evidence="3" id="KW-0378">Hydrolase</keyword>
<protein>
    <recommendedName>
        <fullName evidence="6">MPN domain-containing protein</fullName>
    </recommendedName>
</protein>
<keyword evidence="5" id="KW-0482">Metalloprotease</keyword>
<dbReference type="Pfam" id="PF04002">
    <property type="entry name" value="RadC"/>
    <property type="match status" value="1"/>
</dbReference>
<dbReference type="NCBIfam" id="TIGR00608">
    <property type="entry name" value="radc"/>
    <property type="match status" value="1"/>
</dbReference>
<dbReference type="PROSITE" id="PS01302">
    <property type="entry name" value="UPF0758"/>
    <property type="match status" value="1"/>
</dbReference>
<organism evidence="7 8">
    <name type="scientific">Methylovulum psychrotolerans</name>
    <dbReference type="NCBI Taxonomy" id="1704499"/>
    <lineage>
        <taxon>Bacteria</taxon>
        <taxon>Pseudomonadati</taxon>
        <taxon>Pseudomonadota</taxon>
        <taxon>Gammaproteobacteria</taxon>
        <taxon>Methylococcales</taxon>
        <taxon>Methylococcaceae</taxon>
        <taxon>Methylovulum</taxon>
    </lineage>
</organism>
<sequence length="149" mass="16716">MSAYERHTIQTAFKILERSLRKAGAAMTTPEQVADYMKLSIATRPHEVFVVMFLDNQNCLIETQEMFRGTINQASVYPREIVKEALRLNASSCILAHNHPSGIAEPSIADREITKKIKQALELVEVRVLDHLVIGGTSHVSFVERGLMP</sequence>
<dbReference type="GO" id="GO:0006508">
    <property type="term" value="P:proteolysis"/>
    <property type="evidence" value="ECO:0007669"/>
    <property type="project" value="UniProtKB-KW"/>
</dbReference>
<accession>A0A1Z4C5P0</accession>
<dbReference type="GO" id="GO:0046872">
    <property type="term" value="F:metal ion binding"/>
    <property type="evidence" value="ECO:0007669"/>
    <property type="project" value="UniProtKB-KW"/>
</dbReference>
<evidence type="ECO:0000256" key="4">
    <source>
        <dbReference type="ARBA" id="ARBA00022833"/>
    </source>
</evidence>
<dbReference type="AlphaFoldDB" id="A0A1Z4C5P0"/>